<evidence type="ECO:0000313" key="7">
    <source>
        <dbReference type="EMBL" id="MBB4941874.1"/>
    </source>
</evidence>
<feature type="transmembrane region" description="Helical" evidence="6">
    <location>
        <begin position="467"/>
        <end position="488"/>
    </location>
</feature>
<comment type="caution">
    <text evidence="7">The sequence shown here is derived from an EMBL/GenBank/DDBJ whole genome shotgun (WGS) entry which is preliminary data.</text>
</comment>
<feature type="transmembrane region" description="Helical" evidence="6">
    <location>
        <begin position="250"/>
        <end position="271"/>
    </location>
</feature>
<dbReference type="RefSeq" id="WP_184757965.1">
    <property type="nucleotide sequence ID" value="NZ_BAABEK010000186.1"/>
</dbReference>
<dbReference type="AlphaFoldDB" id="A0A7W7S0X8"/>
<comment type="subcellular location">
    <subcellularLocation>
        <location evidence="1">Membrane</location>
        <topology evidence="1">Multi-pass membrane protein</topology>
    </subcellularLocation>
</comment>
<feature type="transmembrane region" description="Helical" evidence="6">
    <location>
        <begin position="31"/>
        <end position="52"/>
    </location>
</feature>
<dbReference type="InterPro" id="IPR002293">
    <property type="entry name" value="AA/rel_permease1"/>
</dbReference>
<keyword evidence="4 6" id="KW-0472">Membrane</keyword>
<keyword evidence="2 6" id="KW-0812">Transmembrane</keyword>
<keyword evidence="3 6" id="KW-1133">Transmembrane helix</keyword>
<dbReference type="GO" id="GO:0022857">
    <property type="term" value="F:transmembrane transporter activity"/>
    <property type="evidence" value="ECO:0007669"/>
    <property type="project" value="InterPro"/>
</dbReference>
<dbReference type="PIRSF" id="PIRSF006060">
    <property type="entry name" value="AA_transporter"/>
    <property type="match status" value="1"/>
</dbReference>
<dbReference type="PANTHER" id="PTHR47547:SF1">
    <property type="entry name" value="ASPARTATE-PROTON SYMPORTER"/>
    <property type="match status" value="1"/>
</dbReference>
<gene>
    <name evidence="7" type="ORF">FHR32_006260</name>
</gene>
<dbReference type="PANTHER" id="PTHR47547">
    <property type="match status" value="1"/>
</dbReference>
<feature type="transmembrane region" description="Helical" evidence="6">
    <location>
        <begin position="357"/>
        <end position="377"/>
    </location>
</feature>
<feature type="transmembrane region" description="Helical" evidence="6">
    <location>
        <begin position="58"/>
        <end position="82"/>
    </location>
</feature>
<dbReference type="EMBL" id="JACHJU010000003">
    <property type="protein sequence ID" value="MBB4941874.1"/>
    <property type="molecule type" value="Genomic_DNA"/>
</dbReference>
<feature type="transmembrane region" description="Helical" evidence="6">
    <location>
        <begin position="207"/>
        <end position="230"/>
    </location>
</feature>
<dbReference type="InterPro" id="IPR052962">
    <property type="entry name" value="AA_Transporter_AGT"/>
</dbReference>
<feature type="transmembrane region" description="Helical" evidence="6">
    <location>
        <begin position="413"/>
        <end position="431"/>
    </location>
</feature>
<reference evidence="7 8" key="1">
    <citation type="submission" date="2020-08" db="EMBL/GenBank/DDBJ databases">
        <title>Sequencing the genomes of 1000 actinobacteria strains.</title>
        <authorList>
            <person name="Klenk H.-P."/>
        </authorList>
    </citation>
    <scope>NUCLEOTIDE SEQUENCE [LARGE SCALE GENOMIC DNA]</scope>
    <source>
        <strain evidence="7 8">DSM 43023</strain>
    </source>
</reference>
<feature type="transmembrane region" description="Helical" evidence="6">
    <location>
        <begin position="437"/>
        <end position="455"/>
    </location>
</feature>
<sequence length="542" mass="56618">MTEMPNKAGPLSAVSPGEDLLLRRGLGTTSLTLITFSSVIGSGWLLAPYTAAKAAGPAAFLSWTIASVTTALISFAFIDLAFRHPMSGGNVRWPQLASGPLVGTVVGWAVFLQAASAGPSESTAVVQYASKWLPWVISGESLSWPGRLLAVALLAFFCTLNLFGIKLLAKVNNVVATIKVVIPVMTVILLLASGFDTSNVETGGGVAPYGISAALTAVVGGGLVYSFTGINAAAVMSGEAKNPRRTVPRATLIVLAGTIVLYMGLQAVMIFSLPNGLLGSGWHGINLQSPLAALATLLGLSWFATVLLADAVFSPSGSLLIGIGVKGRYTYGAAQNGLLPAALTKVDRRFGIPRRALLLNVSLGSVVVLAFGNWKTIASSLSFYYGLSYAAVSVAVTVLGASTPPEKGWLRKWTIPVGFGSFVLSGLILYWSTWEKIRIAVPLLLIGFLIYLARAKSRQGSAFRQQAVGGWLVGFLLMLGVLSVLGTFGGAGVIAAPYDSALVGLLSAGTWWLAHRSGLRHQRSLAQAETPEDNPETARSTA</sequence>
<keyword evidence="8" id="KW-1185">Reference proteome</keyword>
<dbReference type="Pfam" id="PF13520">
    <property type="entry name" value="AA_permease_2"/>
    <property type="match status" value="1"/>
</dbReference>
<dbReference type="Gene3D" id="1.20.1740.10">
    <property type="entry name" value="Amino acid/polyamine transporter I"/>
    <property type="match status" value="1"/>
</dbReference>
<dbReference type="GO" id="GO:0016020">
    <property type="term" value="C:membrane"/>
    <property type="evidence" value="ECO:0007669"/>
    <property type="project" value="UniProtKB-SubCell"/>
</dbReference>
<organism evidence="7 8">
    <name type="scientific">Streptosporangium album</name>
    <dbReference type="NCBI Taxonomy" id="47479"/>
    <lineage>
        <taxon>Bacteria</taxon>
        <taxon>Bacillati</taxon>
        <taxon>Actinomycetota</taxon>
        <taxon>Actinomycetes</taxon>
        <taxon>Streptosporangiales</taxon>
        <taxon>Streptosporangiaceae</taxon>
        <taxon>Streptosporangium</taxon>
    </lineage>
</organism>
<feature type="transmembrane region" description="Helical" evidence="6">
    <location>
        <begin position="176"/>
        <end position="195"/>
    </location>
</feature>
<feature type="transmembrane region" description="Helical" evidence="6">
    <location>
        <begin position="494"/>
        <end position="514"/>
    </location>
</feature>
<dbReference type="Proteomes" id="UP000534286">
    <property type="component" value="Unassembled WGS sequence"/>
</dbReference>
<evidence type="ECO:0000313" key="8">
    <source>
        <dbReference type="Proteomes" id="UP000534286"/>
    </source>
</evidence>
<accession>A0A7W7S0X8</accession>
<evidence type="ECO:0000256" key="1">
    <source>
        <dbReference type="ARBA" id="ARBA00004141"/>
    </source>
</evidence>
<feature type="transmembrane region" description="Helical" evidence="6">
    <location>
        <begin position="148"/>
        <end position="169"/>
    </location>
</feature>
<feature type="transmembrane region" description="Helical" evidence="6">
    <location>
        <begin position="383"/>
        <end position="401"/>
    </location>
</feature>
<proteinExistence type="predicted"/>
<evidence type="ECO:0000256" key="5">
    <source>
        <dbReference type="SAM" id="MobiDB-lite"/>
    </source>
</evidence>
<evidence type="ECO:0000256" key="3">
    <source>
        <dbReference type="ARBA" id="ARBA00022989"/>
    </source>
</evidence>
<evidence type="ECO:0000256" key="6">
    <source>
        <dbReference type="SAM" id="Phobius"/>
    </source>
</evidence>
<protein>
    <submittedName>
        <fullName evidence="7">Amino acid transporter</fullName>
    </submittedName>
</protein>
<evidence type="ECO:0000256" key="2">
    <source>
        <dbReference type="ARBA" id="ARBA00022692"/>
    </source>
</evidence>
<feature type="region of interest" description="Disordered" evidence="5">
    <location>
        <begin position="523"/>
        <end position="542"/>
    </location>
</feature>
<evidence type="ECO:0000256" key="4">
    <source>
        <dbReference type="ARBA" id="ARBA00023136"/>
    </source>
</evidence>
<name>A0A7W7S0X8_9ACTN</name>